<dbReference type="GO" id="GO:0005524">
    <property type="term" value="F:ATP binding"/>
    <property type="evidence" value="ECO:0007669"/>
    <property type="project" value="UniProtKB-UniRule"/>
</dbReference>
<dbReference type="UniPathway" id="UPA00074">
    <property type="reaction ID" value="UER00125"/>
</dbReference>
<dbReference type="Pfam" id="PF01071">
    <property type="entry name" value="GARS_A"/>
    <property type="match status" value="1"/>
</dbReference>
<evidence type="ECO:0000256" key="9">
    <source>
        <dbReference type="ARBA" id="ARBA00038345"/>
    </source>
</evidence>
<dbReference type="Gene3D" id="3.90.600.10">
    <property type="entry name" value="Phosphoribosylglycinamide synthetase, C-terminal domain"/>
    <property type="match status" value="1"/>
</dbReference>
<sequence length="427" mass="43248">MAAPGTQSLTVLVVGSGGREHALALAISKDPAVGSVHVAPGNPGTARIAANHPLDIMDGDAVAALAIALHADLVVIGPEAPLVAGIADSVRAAGIACFGPSQAAAQLEGSKAFAKSVMADAGVPTARARVCTDAAAASAALDEFGAPYVVKADGLAAGKGVVVTANREAALDHARECEQVVIEEYLDGPELSLFVITDGESAVPLPAAQDFKRVGENDEGPNTGGMGSYAPLPWLPAGTVETVMAQVVRPTLARMRELGTPFAGLLYVGLSLTGVGPRVVEFNARFGDPETEVVLPLLDGPFAQVLLAAAIGQLAQAPRLALRPGACVGVVLASQGYPAAPHPGGTIMLAPEPAQVHVVHAGTALDAHGQLVSAGGRVLCVVAHGDDLEQARERAYAHIDEIDFATGFCRRDIAAPARLAAIAARLG</sequence>
<gene>
    <name evidence="12" type="primary">purD</name>
    <name evidence="15" type="ORF">SAMN05443377_1402</name>
</gene>
<organism evidence="15 16">
    <name type="scientific">Propionibacterium cyclohexanicum</name>
    <dbReference type="NCBI Taxonomy" id="64702"/>
    <lineage>
        <taxon>Bacteria</taxon>
        <taxon>Bacillati</taxon>
        <taxon>Actinomycetota</taxon>
        <taxon>Actinomycetes</taxon>
        <taxon>Propionibacteriales</taxon>
        <taxon>Propionibacteriaceae</taxon>
        <taxon>Propionibacterium</taxon>
    </lineage>
</organism>
<dbReference type="GO" id="GO:0046872">
    <property type="term" value="F:metal ion binding"/>
    <property type="evidence" value="ECO:0007669"/>
    <property type="project" value="InterPro"/>
</dbReference>
<dbReference type="InterPro" id="IPR011761">
    <property type="entry name" value="ATP-grasp"/>
</dbReference>
<dbReference type="Pfam" id="PF02844">
    <property type="entry name" value="GARS_N"/>
    <property type="match status" value="1"/>
</dbReference>
<dbReference type="Gene3D" id="3.30.470.20">
    <property type="entry name" value="ATP-grasp fold, B domain"/>
    <property type="match status" value="1"/>
</dbReference>
<comment type="pathway">
    <text evidence="3 12">Purine metabolism; IMP biosynthesis via de novo pathway; N(1)-(5-phospho-D-ribosyl)glycinamide from 5-phospho-alpha-D-ribose 1-diphosphate: step 2/2.</text>
</comment>
<evidence type="ECO:0000256" key="7">
    <source>
        <dbReference type="ARBA" id="ARBA00022755"/>
    </source>
</evidence>
<dbReference type="InterPro" id="IPR037123">
    <property type="entry name" value="PRibGlycinamide_synth_C_sf"/>
</dbReference>
<evidence type="ECO:0000256" key="8">
    <source>
        <dbReference type="ARBA" id="ARBA00022840"/>
    </source>
</evidence>
<dbReference type="SUPFAM" id="SSF52440">
    <property type="entry name" value="PreATP-grasp domain"/>
    <property type="match status" value="1"/>
</dbReference>
<evidence type="ECO:0000256" key="4">
    <source>
        <dbReference type="ARBA" id="ARBA00013255"/>
    </source>
</evidence>
<keyword evidence="8 13" id="KW-0067">ATP-binding</keyword>
<evidence type="ECO:0000256" key="12">
    <source>
        <dbReference type="HAMAP-Rule" id="MF_00138"/>
    </source>
</evidence>
<dbReference type="PROSITE" id="PS00184">
    <property type="entry name" value="GARS"/>
    <property type="match status" value="1"/>
</dbReference>
<name>A0A1H9U5W9_9ACTN</name>
<dbReference type="Gene3D" id="3.40.50.20">
    <property type="match status" value="1"/>
</dbReference>
<dbReference type="GO" id="GO:0004637">
    <property type="term" value="F:phosphoribosylamine-glycine ligase activity"/>
    <property type="evidence" value="ECO:0007669"/>
    <property type="project" value="UniProtKB-UniRule"/>
</dbReference>
<evidence type="ECO:0000313" key="15">
    <source>
        <dbReference type="EMBL" id="SES04557.1"/>
    </source>
</evidence>
<dbReference type="AlphaFoldDB" id="A0A1H9U5W9"/>
<comment type="catalytic activity">
    <reaction evidence="12">
        <text>5-phospho-beta-D-ribosylamine + glycine + ATP = N(1)-(5-phospho-beta-D-ribosyl)glycinamide + ADP + phosphate + H(+)</text>
        <dbReference type="Rhea" id="RHEA:17453"/>
        <dbReference type="ChEBI" id="CHEBI:15378"/>
        <dbReference type="ChEBI" id="CHEBI:30616"/>
        <dbReference type="ChEBI" id="CHEBI:43474"/>
        <dbReference type="ChEBI" id="CHEBI:57305"/>
        <dbReference type="ChEBI" id="CHEBI:58681"/>
        <dbReference type="ChEBI" id="CHEBI:143788"/>
        <dbReference type="ChEBI" id="CHEBI:456216"/>
        <dbReference type="EC" id="6.3.4.13"/>
    </reaction>
</comment>
<evidence type="ECO:0000256" key="1">
    <source>
        <dbReference type="ARBA" id="ARBA00001936"/>
    </source>
</evidence>
<dbReference type="InterPro" id="IPR000115">
    <property type="entry name" value="PRibGlycinamide_synth"/>
</dbReference>
<evidence type="ECO:0000256" key="13">
    <source>
        <dbReference type="PROSITE-ProRule" id="PRU00409"/>
    </source>
</evidence>
<dbReference type="EC" id="6.3.4.13" evidence="4 12"/>
<dbReference type="InterPro" id="IPR013815">
    <property type="entry name" value="ATP_grasp_subdomain_1"/>
</dbReference>
<keyword evidence="5 12" id="KW-0436">Ligase</keyword>
<evidence type="ECO:0000313" key="16">
    <source>
        <dbReference type="Proteomes" id="UP000198815"/>
    </source>
</evidence>
<evidence type="ECO:0000256" key="6">
    <source>
        <dbReference type="ARBA" id="ARBA00022741"/>
    </source>
</evidence>
<evidence type="ECO:0000256" key="2">
    <source>
        <dbReference type="ARBA" id="ARBA00001946"/>
    </source>
</evidence>
<dbReference type="GO" id="GO:0009113">
    <property type="term" value="P:purine nucleobase biosynthetic process"/>
    <property type="evidence" value="ECO:0007669"/>
    <property type="project" value="InterPro"/>
</dbReference>
<dbReference type="EMBL" id="FOGZ01000040">
    <property type="protein sequence ID" value="SES04557.1"/>
    <property type="molecule type" value="Genomic_DNA"/>
</dbReference>
<keyword evidence="16" id="KW-1185">Reference proteome</keyword>
<dbReference type="PANTHER" id="PTHR43472">
    <property type="entry name" value="PHOSPHORIBOSYLAMINE--GLYCINE LIGASE"/>
    <property type="match status" value="1"/>
</dbReference>
<dbReference type="InterPro" id="IPR020562">
    <property type="entry name" value="PRibGlycinamide_synth_N"/>
</dbReference>
<dbReference type="STRING" id="64702.SAMN05443377_1402"/>
<evidence type="ECO:0000256" key="11">
    <source>
        <dbReference type="ARBA" id="ARBA00042864"/>
    </source>
</evidence>
<dbReference type="InterPro" id="IPR020559">
    <property type="entry name" value="PRibGlycinamide_synth_CS"/>
</dbReference>
<dbReference type="SUPFAM" id="SSF51246">
    <property type="entry name" value="Rudiment single hybrid motif"/>
    <property type="match status" value="1"/>
</dbReference>
<evidence type="ECO:0000256" key="10">
    <source>
        <dbReference type="ARBA" id="ARBA00042242"/>
    </source>
</evidence>
<keyword evidence="7 12" id="KW-0658">Purine biosynthesis</keyword>
<dbReference type="Proteomes" id="UP000198815">
    <property type="component" value="Unassembled WGS sequence"/>
</dbReference>
<evidence type="ECO:0000259" key="14">
    <source>
        <dbReference type="PROSITE" id="PS50975"/>
    </source>
</evidence>
<dbReference type="NCBIfam" id="TIGR00877">
    <property type="entry name" value="purD"/>
    <property type="match status" value="1"/>
</dbReference>
<reference evidence="15 16" key="1">
    <citation type="submission" date="2016-10" db="EMBL/GenBank/DDBJ databases">
        <authorList>
            <person name="de Groot N.N."/>
        </authorList>
    </citation>
    <scope>NUCLEOTIDE SEQUENCE [LARGE SCALE GENOMIC DNA]</scope>
    <source>
        <strain evidence="15 16">DSM 16859</strain>
    </source>
</reference>
<dbReference type="PANTHER" id="PTHR43472:SF1">
    <property type="entry name" value="PHOSPHORIBOSYLAMINE--GLYCINE LIGASE, CHLOROPLASTIC"/>
    <property type="match status" value="1"/>
</dbReference>
<comment type="cofactor">
    <cofactor evidence="2">
        <name>Mg(2+)</name>
        <dbReference type="ChEBI" id="CHEBI:18420"/>
    </cofactor>
</comment>
<dbReference type="SUPFAM" id="SSF56059">
    <property type="entry name" value="Glutathione synthetase ATP-binding domain-like"/>
    <property type="match status" value="1"/>
</dbReference>
<dbReference type="HAMAP" id="MF_00138">
    <property type="entry name" value="GARS"/>
    <property type="match status" value="1"/>
</dbReference>
<dbReference type="Gene3D" id="3.30.1490.20">
    <property type="entry name" value="ATP-grasp fold, A domain"/>
    <property type="match status" value="1"/>
</dbReference>
<dbReference type="SMART" id="SM01210">
    <property type="entry name" value="GARS_C"/>
    <property type="match status" value="1"/>
</dbReference>
<comment type="similarity">
    <text evidence="9 12">Belongs to the GARS family.</text>
</comment>
<keyword evidence="6 13" id="KW-0547">Nucleotide-binding</keyword>
<accession>A0A1H9U5W9</accession>
<dbReference type="InterPro" id="IPR020560">
    <property type="entry name" value="PRibGlycinamide_synth_C-dom"/>
</dbReference>
<feature type="domain" description="ATP-grasp" evidence="14">
    <location>
        <begin position="115"/>
        <end position="311"/>
    </location>
</feature>
<dbReference type="Pfam" id="PF02843">
    <property type="entry name" value="GARS_C"/>
    <property type="match status" value="1"/>
</dbReference>
<dbReference type="InterPro" id="IPR011054">
    <property type="entry name" value="Rudment_hybrid_motif"/>
</dbReference>
<protein>
    <recommendedName>
        <fullName evidence="4 12">Phosphoribosylamine--glycine ligase</fullName>
        <ecNumber evidence="4 12">6.3.4.13</ecNumber>
    </recommendedName>
    <alternativeName>
        <fullName evidence="12">GARS</fullName>
    </alternativeName>
    <alternativeName>
        <fullName evidence="10 12">Glycinamide ribonucleotide synthetase</fullName>
    </alternativeName>
    <alternativeName>
        <fullName evidence="11 12">Phosphoribosylglycinamide synthetase</fullName>
    </alternativeName>
</protein>
<dbReference type="PROSITE" id="PS50975">
    <property type="entry name" value="ATP_GRASP"/>
    <property type="match status" value="1"/>
</dbReference>
<dbReference type="InterPro" id="IPR016185">
    <property type="entry name" value="PreATP-grasp_dom_sf"/>
</dbReference>
<evidence type="ECO:0000256" key="5">
    <source>
        <dbReference type="ARBA" id="ARBA00022598"/>
    </source>
</evidence>
<proteinExistence type="inferred from homology"/>
<evidence type="ECO:0000256" key="3">
    <source>
        <dbReference type="ARBA" id="ARBA00005174"/>
    </source>
</evidence>
<dbReference type="GO" id="GO:0006189">
    <property type="term" value="P:'de novo' IMP biosynthetic process"/>
    <property type="evidence" value="ECO:0007669"/>
    <property type="project" value="UniProtKB-UniRule"/>
</dbReference>
<comment type="cofactor">
    <cofactor evidence="1">
        <name>Mn(2+)</name>
        <dbReference type="ChEBI" id="CHEBI:29035"/>
    </cofactor>
</comment>
<dbReference type="SMART" id="SM01209">
    <property type="entry name" value="GARS_A"/>
    <property type="match status" value="1"/>
</dbReference>
<dbReference type="InterPro" id="IPR020561">
    <property type="entry name" value="PRibGlycinamid_synth_ATP-grasp"/>
</dbReference>